<name>A0ABV6BC50_9GAMM</name>
<evidence type="ECO:0000256" key="8">
    <source>
        <dbReference type="ARBA" id="ARBA00022840"/>
    </source>
</evidence>
<keyword evidence="9" id="KW-0902">Two-component regulatory system</keyword>
<dbReference type="Pfam" id="PF00512">
    <property type="entry name" value="HisKA"/>
    <property type="match status" value="1"/>
</dbReference>
<dbReference type="SMART" id="SM00387">
    <property type="entry name" value="HATPase_c"/>
    <property type="match status" value="1"/>
</dbReference>
<dbReference type="Proteomes" id="UP001589813">
    <property type="component" value="Unassembled WGS sequence"/>
</dbReference>
<keyword evidence="16" id="KW-1185">Reference proteome</keyword>
<feature type="domain" description="Histidine kinase" evidence="13">
    <location>
        <begin position="308"/>
        <end position="533"/>
    </location>
</feature>
<dbReference type="Gene3D" id="1.10.287.130">
    <property type="match status" value="1"/>
</dbReference>
<dbReference type="CDD" id="cd06225">
    <property type="entry name" value="HAMP"/>
    <property type="match status" value="1"/>
</dbReference>
<keyword evidence="11" id="KW-1133">Transmembrane helix</keyword>
<feature type="chain" id="PRO_5047066403" description="histidine kinase" evidence="12">
    <location>
        <begin position="28"/>
        <end position="540"/>
    </location>
</feature>
<dbReference type="SUPFAM" id="SSF55874">
    <property type="entry name" value="ATPase domain of HSP90 chaperone/DNA topoisomerase II/histidine kinase"/>
    <property type="match status" value="1"/>
</dbReference>
<dbReference type="CDD" id="cd00082">
    <property type="entry name" value="HisKA"/>
    <property type="match status" value="1"/>
</dbReference>
<gene>
    <name evidence="15" type="ORF">ACFFJP_06730</name>
</gene>
<keyword evidence="10" id="KW-0175">Coiled coil</keyword>
<dbReference type="InterPro" id="IPR003594">
    <property type="entry name" value="HATPase_dom"/>
</dbReference>
<dbReference type="PANTHER" id="PTHR42878:SF7">
    <property type="entry name" value="SENSOR HISTIDINE KINASE GLRK"/>
    <property type="match status" value="1"/>
</dbReference>
<dbReference type="InterPro" id="IPR005467">
    <property type="entry name" value="His_kinase_dom"/>
</dbReference>
<feature type="transmembrane region" description="Helical" evidence="11">
    <location>
        <begin position="194"/>
        <end position="215"/>
    </location>
</feature>
<dbReference type="Pfam" id="PF00672">
    <property type="entry name" value="HAMP"/>
    <property type="match status" value="1"/>
</dbReference>
<dbReference type="CDD" id="cd00075">
    <property type="entry name" value="HATPase"/>
    <property type="match status" value="1"/>
</dbReference>
<sequence>MFRNKLYLAFALLVVLTLIQAATAVWANQVAAHHVERSRIANQMLAGFISLGADKQRLKVWLAQALLTNDDAPGVRERYLQKMQSHLLTINQLLQQDQQLAQTPDDFSAITTQLKTVSILETNVAVLERGLARKASAPSAPLNAADTWTLLIEIFDNLEGLDLKTLIAQAIDLQQQRSAAAEAQTAAALTQARLLLFSTCGFAVVLALLMAVVLARAMYRPMQQLLAGTSALAQGVLSTRLPEQGQQEFVVLARSFNQLAVSLDRARAQEEAHTRQIEKVVAERTAQLQDAVSKLQQAERMQQRFLGDVSHELRTPATTIRGEAEVALRGADKSAVEYKESLLRIVESSQLLSSRIDDLLLLVRSDHPLQLRFRDVAVAEVWPLWCEQAQRQCAAAQQALVIAPVTATILQQHLFIDLDKTMQALQIVLDNAIRYGLQRPLHVDLQLTHEQLLLNITDQGIGIPPAAQNQLFQRYFRAENARNLRPDGLGIGLALCRTLMQAQHGAVQIQSPAQLQQGSNAGTAVILSFPLVGEEPEDLT</sequence>
<evidence type="ECO:0000259" key="13">
    <source>
        <dbReference type="PROSITE" id="PS50109"/>
    </source>
</evidence>
<accession>A0ABV6BC50</accession>
<dbReference type="PANTHER" id="PTHR42878">
    <property type="entry name" value="TWO-COMPONENT HISTIDINE KINASE"/>
    <property type="match status" value="1"/>
</dbReference>
<dbReference type="PROSITE" id="PS50109">
    <property type="entry name" value="HIS_KIN"/>
    <property type="match status" value="1"/>
</dbReference>
<comment type="catalytic activity">
    <reaction evidence="1">
        <text>ATP + protein L-histidine = ADP + protein N-phospho-L-histidine.</text>
        <dbReference type="EC" id="2.7.13.3"/>
    </reaction>
</comment>
<dbReference type="InterPro" id="IPR003661">
    <property type="entry name" value="HisK_dim/P_dom"/>
</dbReference>
<protein>
    <recommendedName>
        <fullName evidence="3">histidine kinase</fullName>
        <ecNumber evidence="3">2.7.13.3</ecNumber>
    </recommendedName>
</protein>
<dbReference type="RefSeq" id="WP_377241732.1">
    <property type="nucleotide sequence ID" value="NZ_JBHLXP010000001.1"/>
</dbReference>
<feature type="signal peptide" evidence="12">
    <location>
        <begin position="1"/>
        <end position="27"/>
    </location>
</feature>
<feature type="coiled-coil region" evidence="10">
    <location>
        <begin position="263"/>
        <end position="301"/>
    </location>
</feature>
<dbReference type="SMART" id="SM00304">
    <property type="entry name" value="HAMP"/>
    <property type="match status" value="1"/>
</dbReference>
<comment type="subcellular location">
    <subcellularLocation>
        <location evidence="2">Membrane</location>
    </subcellularLocation>
</comment>
<reference evidence="15 16" key="1">
    <citation type="submission" date="2024-09" db="EMBL/GenBank/DDBJ databases">
        <authorList>
            <person name="Sun Q."/>
            <person name="Mori K."/>
        </authorList>
    </citation>
    <scope>NUCLEOTIDE SEQUENCE [LARGE SCALE GENOMIC DNA]</scope>
    <source>
        <strain evidence="15 16">KCTC 23315</strain>
    </source>
</reference>
<dbReference type="SUPFAM" id="SSF158472">
    <property type="entry name" value="HAMP domain-like"/>
    <property type="match status" value="1"/>
</dbReference>
<evidence type="ECO:0000313" key="15">
    <source>
        <dbReference type="EMBL" id="MFC0047979.1"/>
    </source>
</evidence>
<dbReference type="InterPro" id="IPR036890">
    <property type="entry name" value="HATPase_C_sf"/>
</dbReference>
<keyword evidence="11" id="KW-0472">Membrane</keyword>
<evidence type="ECO:0000256" key="7">
    <source>
        <dbReference type="ARBA" id="ARBA00022777"/>
    </source>
</evidence>
<keyword evidence="6" id="KW-0547">Nucleotide-binding</keyword>
<evidence type="ECO:0000259" key="14">
    <source>
        <dbReference type="PROSITE" id="PS50885"/>
    </source>
</evidence>
<keyword evidence="8" id="KW-0067">ATP-binding</keyword>
<evidence type="ECO:0000256" key="5">
    <source>
        <dbReference type="ARBA" id="ARBA00022679"/>
    </source>
</evidence>
<evidence type="ECO:0000313" key="16">
    <source>
        <dbReference type="Proteomes" id="UP001589813"/>
    </source>
</evidence>
<evidence type="ECO:0000256" key="9">
    <source>
        <dbReference type="ARBA" id="ARBA00023012"/>
    </source>
</evidence>
<keyword evidence="7 15" id="KW-0418">Kinase</keyword>
<evidence type="ECO:0000256" key="4">
    <source>
        <dbReference type="ARBA" id="ARBA00022553"/>
    </source>
</evidence>
<comment type="caution">
    <text evidence="15">The sequence shown here is derived from an EMBL/GenBank/DDBJ whole genome shotgun (WGS) entry which is preliminary data.</text>
</comment>
<keyword evidence="5" id="KW-0808">Transferase</keyword>
<dbReference type="GO" id="GO:0016301">
    <property type="term" value="F:kinase activity"/>
    <property type="evidence" value="ECO:0007669"/>
    <property type="project" value="UniProtKB-KW"/>
</dbReference>
<evidence type="ECO:0000256" key="11">
    <source>
        <dbReference type="SAM" id="Phobius"/>
    </source>
</evidence>
<proteinExistence type="predicted"/>
<evidence type="ECO:0000256" key="12">
    <source>
        <dbReference type="SAM" id="SignalP"/>
    </source>
</evidence>
<keyword evidence="11" id="KW-0812">Transmembrane</keyword>
<dbReference type="EMBL" id="JBHLXP010000001">
    <property type="protein sequence ID" value="MFC0047979.1"/>
    <property type="molecule type" value="Genomic_DNA"/>
</dbReference>
<dbReference type="InterPro" id="IPR036097">
    <property type="entry name" value="HisK_dim/P_sf"/>
</dbReference>
<dbReference type="InterPro" id="IPR003660">
    <property type="entry name" value="HAMP_dom"/>
</dbReference>
<dbReference type="PROSITE" id="PS50885">
    <property type="entry name" value="HAMP"/>
    <property type="match status" value="1"/>
</dbReference>
<dbReference type="SMART" id="SM00388">
    <property type="entry name" value="HisKA"/>
    <property type="match status" value="1"/>
</dbReference>
<dbReference type="Pfam" id="PF02518">
    <property type="entry name" value="HATPase_c"/>
    <property type="match status" value="1"/>
</dbReference>
<evidence type="ECO:0000256" key="10">
    <source>
        <dbReference type="SAM" id="Coils"/>
    </source>
</evidence>
<dbReference type="InterPro" id="IPR050351">
    <property type="entry name" value="BphY/WalK/GraS-like"/>
</dbReference>
<evidence type="ECO:0000256" key="2">
    <source>
        <dbReference type="ARBA" id="ARBA00004370"/>
    </source>
</evidence>
<evidence type="ECO:0000256" key="1">
    <source>
        <dbReference type="ARBA" id="ARBA00000085"/>
    </source>
</evidence>
<dbReference type="Gene3D" id="6.10.340.10">
    <property type="match status" value="1"/>
</dbReference>
<feature type="domain" description="HAMP" evidence="14">
    <location>
        <begin position="216"/>
        <end position="268"/>
    </location>
</feature>
<dbReference type="InterPro" id="IPR004358">
    <property type="entry name" value="Sig_transdc_His_kin-like_C"/>
</dbReference>
<evidence type="ECO:0000256" key="6">
    <source>
        <dbReference type="ARBA" id="ARBA00022741"/>
    </source>
</evidence>
<dbReference type="PRINTS" id="PR00344">
    <property type="entry name" value="BCTRLSENSOR"/>
</dbReference>
<keyword evidence="12" id="KW-0732">Signal</keyword>
<dbReference type="SUPFAM" id="SSF47384">
    <property type="entry name" value="Homodimeric domain of signal transducing histidine kinase"/>
    <property type="match status" value="1"/>
</dbReference>
<dbReference type="EC" id="2.7.13.3" evidence="3"/>
<keyword evidence="4" id="KW-0597">Phosphoprotein</keyword>
<dbReference type="Gene3D" id="3.30.565.10">
    <property type="entry name" value="Histidine kinase-like ATPase, C-terminal domain"/>
    <property type="match status" value="1"/>
</dbReference>
<evidence type="ECO:0000256" key="3">
    <source>
        <dbReference type="ARBA" id="ARBA00012438"/>
    </source>
</evidence>
<organism evidence="15 16">
    <name type="scientific">Rheinheimera tilapiae</name>
    <dbReference type="NCBI Taxonomy" id="875043"/>
    <lineage>
        <taxon>Bacteria</taxon>
        <taxon>Pseudomonadati</taxon>
        <taxon>Pseudomonadota</taxon>
        <taxon>Gammaproteobacteria</taxon>
        <taxon>Chromatiales</taxon>
        <taxon>Chromatiaceae</taxon>
        <taxon>Rheinheimera</taxon>
    </lineage>
</organism>